<reference evidence="5 6" key="1">
    <citation type="submission" date="2019-08" db="EMBL/GenBank/DDBJ databases">
        <title>In-depth cultivation of the pig gut microbiome towards novel bacterial diversity and tailored functional studies.</title>
        <authorList>
            <person name="Wylensek D."/>
            <person name="Hitch T.C.A."/>
            <person name="Clavel T."/>
        </authorList>
    </citation>
    <scope>NUCLEOTIDE SEQUENCE [LARGE SCALE GENOMIC DNA]</scope>
    <source>
        <strain evidence="5 6">BBE-744-WT-12</strain>
    </source>
</reference>
<organism evidence="5 6">
    <name type="scientific">Victivallis lenta</name>
    <dbReference type="NCBI Taxonomy" id="2606640"/>
    <lineage>
        <taxon>Bacteria</taxon>
        <taxon>Pseudomonadati</taxon>
        <taxon>Lentisphaerota</taxon>
        <taxon>Lentisphaeria</taxon>
        <taxon>Victivallales</taxon>
        <taxon>Victivallaceae</taxon>
        <taxon>Victivallis</taxon>
    </lineage>
</organism>
<evidence type="ECO:0000256" key="1">
    <source>
        <dbReference type="ARBA" id="ARBA00001968"/>
    </source>
</evidence>
<dbReference type="AlphaFoldDB" id="A0A844G081"/>
<keyword evidence="3 4" id="KW-0546">Nucleotide metabolism</keyword>
<evidence type="ECO:0000256" key="2">
    <source>
        <dbReference type="ARBA" id="ARBA00022801"/>
    </source>
</evidence>
<keyword evidence="6" id="KW-1185">Reference proteome</keyword>
<dbReference type="PANTHER" id="PTHR43213:SF5">
    <property type="entry name" value="BIFUNCTIONAL DTTP_UTP PYROPHOSPHATASE_METHYLTRANSFERASE PROTEIN-RELATED"/>
    <property type="match status" value="1"/>
</dbReference>
<gene>
    <name evidence="5" type="primary">maf</name>
    <name evidence="5" type="ORF">FYJ85_04785</name>
</gene>
<dbReference type="Gene3D" id="3.90.950.10">
    <property type="match status" value="1"/>
</dbReference>
<dbReference type="GO" id="GO:0009117">
    <property type="term" value="P:nucleotide metabolic process"/>
    <property type="evidence" value="ECO:0007669"/>
    <property type="project" value="UniProtKB-KW"/>
</dbReference>
<evidence type="ECO:0000256" key="3">
    <source>
        <dbReference type="ARBA" id="ARBA00023080"/>
    </source>
</evidence>
<dbReference type="SUPFAM" id="SSF52972">
    <property type="entry name" value="ITPase-like"/>
    <property type="match status" value="1"/>
</dbReference>
<name>A0A844G081_9BACT</name>
<feature type="active site" description="Proton acceptor" evidence="4">
    <location>
        <position position="72"/>
    </location>
</feature>
<dbReference type="PANTHER" id="PTHR43213">
    <property type="entry name" value="BIFUNCTIONAL DTTP/UTP PYROPHOSPHATASE/METHYLTRANSFERASE PROTEIN-RELATED"/>
    <property type="match status" value="1"/>
</dbReference>
<comment type="cofactor">
    <cofactor evidence="1 4">
        <name>a divalent metal cation</name>
        <dbReference type="ChEBI" id="CHEBI:60240"/>
    </cofactor>
</comment>
<dbReference type="InterPro" id="IPR029001">
    <property type="entry name" value="ITPase-like_fam"/>
</dbReference>
<comment type="caution">
    <text evidence="4">Lacks conserved residue(s) required for the propagation of feature annotation.</text>
</comment>
<feature type="site" description="Important for substrate specificity" evidence="4">
    <location>
        <position position="16"/>
    </location>
</feature>
<comment type="subcellular location">
    <subcellularLocation>
        <location evidence="4">Cytoplasm</location>
    </subcellularLocation>
</comment>
<dbReference type="EC" id="3.6.1.9" evidence="4"/>
<dbReference type="HAMAP" id="MF_00528">
    <property type="entry name" value="Maf"/>
    <property type="match status" value="1"/>
</dbReference>
<dbReference type="GO" id="GO:0047429">
    <property type="term" value="F:nucleoside triphosphate diphosphatase activity"/>
    <property type="evidence" value="ECO:0007669"/>
    <property type="project" value="UniProtKB-EC"/>
</dbReference>
<proteinExistence type="inferred from homology"/>
<comment type="similarity">
    <text evidence="4">Belongs to the Maf family. YhdE subfamily.</text>
</comment>
<dbReference type="EMBL" id="VUNS01000003">
    <property type="protein sequence ID" value="MST96362.1"/>
    <property type="molecule type" value="Genomic_DNA"/>
</dbReference>
<keyword evidence="2 4" id="KW-0378">Hydrolase</keyword>
<evidence type="ECO:0000313" key="5">
    <source>
        <dbReference type="EMBL" id="MST96362.1"/>
    </source>
</evidence>
<protein>
    <recommendedName>
        <fullName evidence="4">dTTP/UTP pyrophosphatase</fullName>
        <shortName evidence="4">dTTPase/UTPase</shortName>
        <ecNumber evidence="4">3.6.1.9</ecNumber>
    </recommendedName>
    <alternativeName>
        <fullName evidence="4">Nucleoside triphosphate pyrophosphatase</fullName>
    </alternativeName>
    <alternativeName>
        <fullName evidence="4">Nucleotide pyrophosphatase</fullName>
        <shortName evidence="4">Nucleotide PPase</shortName>
    </alternativeName>
</protein>
<accession>A0A844G081</accession>
<evidence type="ECO:0000256" key="4">
    <source>
        <dbReference type="HAMAP-Rule" id="MF_00528"/>
    </source>
</evidence>
<dbReference type="CDD" id="cd00555">
    <property type="entry name" value="Maf"/>
    <property type="match status" value="1"/>
</dbReference>
<dbReference type="GO" id="GO:0005737">
    <property type="term" value="C:cytoplasm"/>
    <property type="evidence" value="ECO:0007669"/>
    <property type="project" value="UniProtKB-SubCell"/>
</dbReference>
<comment type="function">
    <text evidence="4">Nucleoside triphosphate pyrophosphatase that hydrolyzes dTTP and UTP. May have a dual role in cell division arrest and in preventing the incorporation of modified nucleotides into cellular nucleic acids.</text>
</comment>
<dbReference type="NCBIfam" id="TIGR00172">
    <property type="entry name" value="maf"/>
    <property type="match status" value="1"/>
</dbReference>
<comment type="catalytic activity">
    <reaction evidence="4">
        <text>UTP + H2O = UMP + diphosphate + H(+)</text>
        <dbReference type="Rhea" id="RHEA:29395"/>
        <dbReference type="ChEBI" id="CHEBI:15377"/>
        <dbReference type="ChEBI" id="CHEBI:15378"/>
        <dbReference type="ChEBI" id="CHEBI:33019"/>
        <dbReference type="ChEBI" id="CHEBI:46398"/>
        <dbReference type="ChEBI" id="CHEBI:57865"/>
        <dbReference type="EC" id="3.6.1.9"/>
    </reaction>
</comment>
<keyword evidence="4" id="KW-0963">Cytoplasm</keyword>
<feature type="site" description="Important for substrate specificity" evidence="4">
    <location>
        <position position="157"/>
    </location>
</feature>
<dbReference type="Proteomes" id="UP000435649">
    <property type="component" value="Unassembled WGS sequence"/>
</dbReference>
<dbReference type="Pfam" id="PF02545">
    <property type="entry name" value="Maf"/>
    <property type="match status" value="1"/>
</dbReference>
<dbReference type="InterPro" id="IPR003697">
    <property type="entry name" value="Maf-like"/>
</dbReference>
<comment type="caution">
    <text evidence="5">The sequence shown here is derived from an EMBL/GenBank/DDBJ whole genome shotgun (WGS) entry which is preliminary data.</text>
</comment>
<sequence length="191" mass="21177">MPERSPMLILASNSPRRRELLLSLGIPFAVEAADIEEIESLDDPREVPLRNAERKAAAVAARHPHDPVLGADTVIVFRDAVIGKPRDEADALRILLSLAGKTHEVVTGLALLRCADGFRRIWRETTRVTFKPFGRETAERYLSLVSVLDKAGAYAIQESGEFLVESVDGSIENVIGLPLERLQEELMRLND</sequence>
<dbReference type="PIRSF" id="PIRSF006305">
    <property type="entry name" value="Maf"/>
    <property type="match status" value="1"/>
</dbReference>
<comment type="catalytic activity">
    <reaction evidence="4">
        <text>dTTP + H2O = dTMP + diphosphate + H(+)</text>
        <dbReference type="Rhea" id="RHEA:28534"/>
        <dbReference type="ChEBI" id="CHEBI:15377"/>
        <dbReference type="ChEBI" id="CHEBI:15378"/>
        <dbReference type="ChEBI" id="CHEBI:33019"/>
        <dbReference type="ChEBI" id="CHEBI:37568"/>
        <dbReference type="ChEBI" id="CHEBI:63528"/>
        <dbReference type="EC" id="3.6.1.9"/>
    </reaction>
</comment>
<feature type="site" description="Important for substrate specificity" evidence="4">
    <location>
        <position position="73"/>
    </location>
</feature>
<evidence type="ECO:0000313" key="6">
    <source>
        <dbReference type="Proteomes" id="UP000435649"/>
    </source>
</evidence>